<keyword evidence="4 8" id="KW-0630">Potassium</keyword>
<feature type="binding site" evidence="8">
    <location>
        <position position="208"/>
    </location>
    <ligand>
        <name>K(+)</name>
        <dbReference type="ChEBI" id="CHEBI:29103"/>
    </ligand>
</feature>
<evidence type="ECO:0000256" key="5">
    <source>
        <dbReference type="ARBA" id="ARBA00023002"/>
    </source>
</evidence>
<keyword evidence="1 8" id="KW-0659">Purine metabolism</keyword>
<feature type="binding site" evidence="8">
    <location>
        <begin position="26"/>
        <end position="27"/>
    </location>
    <ligand>
        <name>NADP(+)</name>
        <dbReference type="ChEBI" id="CHEBI:58349"/>
        <note>ligand shared between two neighboring subunits</note>
    </ligand>
</feature>
<keyword evidence="5 8" id="KW-0560">Oxidoreductase</keyword>
<accession>A0A7R9BHC8</accession>
<dbReference type="InterPro" id="IPR001093">
    <property type="entry name" value="IMP_DH_GMPRt"/>
</dbReference>
<keyword evidence="3 8" id="KW-0521">NADP</keyword>
<dbReference type="GO" id="GO:0003920">
    <property type="term" value="F:GMP reductase activity"/>
    <property type="evidence" value="ECO:0007669"/>
    <property type="project" value="UniProtKB-UniRule"/>
</dbReference>
<dbReference type="InterPro" id="IPR029162">
    <property type="entry name" value="InaF-motif"/>
</dbReference>
<feature type="binding site" evidence="8">
    <location>
        <begin position="287"/>
        <end position="289"/>
    </location>
    <ligand>
        <name>GMP</name>
        <dbReference type="ChEBI" id="CHEBI:58115"/>
    </ligand>
</feature>
<keyword evidence="2 8" id="KW-0479">Metal-binding</keyword>
<feature type="binding site" evidence="8">
    <location>
        <begin position="333"/>
        <end position="336"/>
    </location>
    <ligand>
        <name>NADP(+)</name>
        <dbReference type="ChEBI" id="CHEBI:58349"/>
        <note>ligand shared between two neighboring subunits</note>
    </ligand>
</feature>
<feature type="binding site" description="in other chain" evidence="8">
    <location>
        <begin position="199"/>
        <end position="200"/>
    </location>
    <ligand>
        <name>NADP(+)</name>
        <dbReference type="ChEBI" id="CHEBI:58349"/>
        <note>ligand shared between two neighboring subunits</note>
    </ligand>
</feature>
<dbReference type="SMART" id="SM01240">
    <property type="entry name" value="IMPDH"/>
    <property type="match status" value="1"/>
</dbReference>
<comment type="catalytic activity">
    <reaction evidence="7 8 9">
        <text>IMP + NH4(+) + NADP(+) = GMP + NADPH + 2 H(+)</text>
        <dbReference type="Rhea" id="RHEA:17185"/>
        <dbReference type="ChEBI" id="CHEBI:15378"/>
        <dbReference type="ChEBI" id="CHEBI:28938"/>
        <dbReference type="ChEBI" id="CHEBI:57783"/>
        <dbReference type="ChEBI" id="CHEBI:58053"/>
        <dbReference type="ChEBI" id="CHEBI:58115"/>
        <dbReference type="ChEBI" id="CHEBI:58349"/>
        <dbReference type="EC" id="1.7.1.7"/>
    </reaction>
</comment>
<dbReference type="HAMAP" id="MF_00596">
    <property type="entry name" value="GMP_reduct_type1"/>
    <property type="match status" value="1"/>
</dbReference>
<dbReference type="EMBL" id="CAJPEX010000172">
    <property type="protein sequence ID" value="CAG0913931.1"/>
    <property type="molecule type" value="Genomic_DNA"/>
</dbReference>
<evidence type="ECO:0000256" key="3">
    <source>
        <dbReference type="ARBA" id="ARBA00022857"/>
    </source>
</evidence>
<keyword evidence="11" id="KW-0472">Membrane</keyword>
<dbReference type="AlphaFoldDB" id="A0A7R9BHC8"/>
<evidence type="ECO:0000256" key="11">
    <source>
        <dbReference type="SAM" id="Phobius"/>
    </source>
</evidence>
<feature type="binding site" description="in other chain" evidence="8">
    <location>
        <begin position="304"/>
        <end position="305"/>
    </location>
    <ligand>
        <name>NADP(+)</name>
        <dbReference type="ChEBI" id="CHEBI:58349"/>
        <note>ligand shared between two neighboring subunits</note>
    </ligand>
</feature>
<evidence type="ECO:0000256" key="9">
    <source>
        <dbReference type="RuleBase" id="RU003929"/>
    </source>
</evidence>
<dbReference type="NCBIfam" id="TIGR01305">
    <property type="entry name" value="GMP_reduct_1"/>
    <property type="match status" value="1"/>
</dbReference>
<feature type="active site" description="Proton donor/acceptor" evidence="8">
    <location>
        <position position="207"/>
    </location>
</feature>
<dbReference type="GO" id="GO:0006163">
    <property type="term" value="P:purine nucleotide metabolic process"/>
    <property type="evidence" value="ECO:0007669"/>
    <property type="project" value="UniProtKB-UniRule"/>
</dbReference>
<evidence type="ECO:0000256" key="10">
    <source>
        <dbReference type="SAM" id="MobiDB-lite"/>
    </source>
</evidence>
<dbReference type="EC" id="1.7.1.7" evidence="8"/>
<feature type="compositionally biased region" description="Basic and acidic residues" evidence="10">
    <location>
        <begin position="521"/>
        <end position="530"/>
    </location>
</feature>
<evidence type="ECO:0000256" key="8">
    <source>
        <dbReference type="HAMAP-Rule" id="MF_03195"/>
    </source>
</evidence>
<evidence type="ECO:0000256" key="4">
    <source>
        <dbReference type="ARBA" id="ARBA00022958"/>
    </source>
</evidence>
<dbReference type="Pfam" id="PF00478">
    <property type="entry name" value="IMPDH"/>
    <property type="match status" value="1"/>
</dbReference>
<evidence type="ECO:0000259" key="12">
    <source>
        <dbReference type="Pfam" id="PF00478"/>
    </source>
</evidence>
<feature type="domain" description="IMP dehydrogenase/GMP reductase" evidence="12">
    <location>
        <begin position="10"/>
        <end position="359"/>
    </location>
</feature>
<dbReference type="InterPro" id="IPR005993">
    <property type="entry name" value="GMPR"/>
</dbReference>
<feature type="binding site" evidence="8">
    <location>
        <begin position="261"/>
        <end position="262"/>
    </location>
    <ligand>
        <name>GMP</name>
        <dbReference type="ChEBI" id="CHEBI:58115"/>
    </ligand>
</feature>
<feature type="transmembrane region" description="Helical" evidence="11">
    <location>
        <begin position="414"/>
        <end position="440"/>
    </location>
</feature>
<evidence type="ECO:0000256" key="1">
    <source>
        <dbReference type="ARBA" id="ARBA00022631"/>
    </source>
</evidence>
<keyword evidence="14" id="KW-1185">Reference proteome</keyword>
<feature type="binding site" description="in other chain" evidence="8">
    <location>
        <position position="97"/>
    </location>
    <ligand>
        <name>NADP(+)</name>
        <dbReference type="ChEBI" id="CHEBI:58349"/>
        <note>ligand shared between two neighboring subunits</note>
    </ligand>
</feature>
<evidence type="ECO:0000256" key="7">
    <source>
        <dbReference type="ARBA" id="ARBA00048616"/>
    </source>
</evidence>
<gene>
    <name evidence="13" type="ORF">NMOB1V02_LOCUS1649</name>
</gene>
<dbReference type="GO" id="GO:1902560">
    <property type="term" value="C:GMP reductase complex"/>
    <property type="evidence" value="ECO:0007669"/>
    <property type="project" value="InterPro"/>
</dbReference>
<feature type="binding site" description="in other chain" evidence="8">
    <location>
        <begin position="148"/>
        <end position="150"/>
    </location>
    <ligand>
        <name>NADP(+)</name>
        <dbReference type="ChEBI" id="CHEBI:58349"/>
        <note>ligand shared between two neighboring subunits</note>
    </ligand>
</feature>
<evidence type="ECO:0000313" key="13">
    <source>
        <dbReference type="EMBL" id="CAD7273779.1"/>
    </source>
</evidence>
<feature type="active site" description="Thioimidate intermediate" evidence="8">
    <location>
        <position position="205"/>
    </location>
</feature>
<keyword evidence="11" id="KW-1133">Transmembrane helix</keyword>
<feature type="region of interest" description="Disordered" evidence="10">
    <location>
        <begin position="383"/>
        <end position="404"/>
    </location>
</feature>
<feature type="binding site" evidence="8">
    <location>
        <position position="202"/>
    </location>
    <ligand>
        <name>K(+)</name>
        <dbReference type="ChEBI" id="CHEBI:29103"/>
    </ligand>
</feature>
<proteinExistence type="inferred from homology"/>
<dbReference type="InterPro" id="IPR015875">
    <property type="entry name" value="IMP_DH/GMP_Rdtase_CS"/>
</dbReference>
<dbReference type="GO" id="GO:0046872">
    <property type="term" value="F:metal ion binding"/>
    <property type="evidence" value="ECO:0007669"/>
    <property type="project" value="UniProtKB-KW"/>
</dbReference>
<feature type="binding site" description="in other chain" evidence="8">
    <location>
        <position position="288"/>
    </location>
    <ligand>
        <name>NADP(+)</name>
        <dbReference type="ChEBI" id="CHEBI:58349"/>
        <note>ligand shared between two neighboring subunits</note>
    </ligand>
</feature>
<dbReference type="InterPro" id="IPR050139">
    <property type="entry name" value="GMP_reductase"/>
</dbReference>
<evidence type="ECO:0000256" key="2">
    <source>
        <dbReference type="ARBA" id="ARBA00022723"/>
    </source>
</evidence>
<comment type="subunit">
    <text evidence="8">Homotetramer.</text>
</comment>
<feature type="binding site" evidence="8">
    <location>
        <begin position="238"/>
        <end position="240"/>
    </location>
    <ligand>
        <name>GMP</name>
        <dbReference type="ChEBI" id="CHEBI:58115"/>
    </ligand>
</feature>
<protein>
    <recommendedName>
        <fullName evidence="8">GMP reductase</fullName>
        <shortName evidence="8">GMPR</shortName>
        <ecNumber evidence="8">1.7.1.7</ecNumber>
    </recommendedName>
    <alternativeName>
        <fullName evidence="8">Guanosine 5'-monophosphate oxidoreductase</fullName>
        <shortName evidence="8">Guanosine monophosphate reductase</shortName>
    </alternativeName>
</protein>
<dbReference type="PROSITE" id="PS00487">
    <property type="entry name" value="IMP_DH_GMP_RED"/>
    <property type="match status" value="1"/>
</dbReference>
<dbReference type="EMBL" id="OA882209">
    <property type="protein sequence ID" value="CAD7273779.1"/>
    <property type="molecule type" value="Genomic_DNA"/>
</dbReference>
<evidence type="ECO:0000256" key="6">
    <source>
        <dbReference type="ARBA" id="ARBA00037691"/>
    </source>
</evidence>
<feature type="compositionally biased region" description="Basic and acidic residues" evidence="10">
    <location>
        <begin position="387"/>
        <end position="398"/>
    </location>
</feature>
<dbReference type="SUPFAM" id="SSF51412">
    <property type="entry name" value="Inosine monophosphate dehydrogenase (IMPDH)"/>
    <property type="match status" value="1"/>
</dbReference>
<feature type="binding site" evidence="8">
    <location>
        <begin position="305"/>
        <end position="309"/>
    </location>
    <ligand>
        <name>GMP</name>
        <dbReference type="ChEBI" id="CHEBI:58115"/>
    </ligand>
</feature>
<organism evidence="13">
    <name type="scientific">Notodromas monacha</name>
    <dbReference type="NCBI Taxonomy" id="399045"/>
    <lineage>
        <taxon>Eukaryota</taxon>
        <taxon>Metazoa</taxon>
        <taxon>Ecdysozoa</taxon>
        <taxon>Arthropoda</taxon>
        <taxon>Crustacea</taxon>
        <taxon>Oligostraca</taxon>
        <taxon>Ostracoda</taxon>
        <taxon>Podocopa</taxon>
        <taxon>Podocopida</taxon>
        <taxon>Cypridocopina</taxon>
        <taxon>Cypridoidea</taxon>
        <taxon>Cyprididae</taxon>
        <taxon>Notodromas</taxon>
    </lineage>
</organism>
<dbReference type="OrthoDB" id="418595at2759"/>
<name>A0A7R9BHC8_9CRUS</name>
<keyword evidence="11" id="KW-0812">Transmembrane</keyword>
<dbReference type="FunFam" id="3.20.20.70:FF:000012">
    <property type="entry name" value="GMP reductase"/>
    <property type="match status" value="1"/>
</dbReference>
<dbReference type="GO" id="GO:0006144">
    <property type="term" value="P:purine nucleobase metabolic process"/>
    <property type="evidence" value="ECO:0007669"/>
    <property type="project" value="UniProtKB-KW"/>
</dbReference>
<feature type="binding site" evidence="8">
    <location>
        <position position="205"/>
    </location>
    <ligand>
        <name>K(+)</name>
        <dbReference type="ChEBI" id="CHEBI:29103"/>
    </ligand>
</feature>
<evidence type="ECO:0000313" key="14">
    <source>
        <dbReference type="Proteomes" id="UP000678499"/>
    </source>
</evidence>
<dbReference type="Pfam" id="PF15018">
    <property type="entry name" value="InaF-motif"/>
    <property type="match status" value="1"/>
</dbReference>
<comment type="function">
    <text evidence="6 8 9">Catalyzes the irreversible NADPH-dependent deamination of GMP to IMP. It functions in the conversion of nucleobase, nucleoside and nucleotide derivatives of G to A nucleotides, and in maintaining the intracellular balance of A and G nucleotides.</text>
</comment>
<sequence>MPRIDYDVKLDFKDVLLRPKRSTLKSRSDVDLQRTYNFRNSLNAYHGVPIIAANMDTVGTFEMAIALAKTENSLDAGRVSNVNVLSCKYGLFTCIHKHYTINDWKKFASQHPDVLKTVAVSSGTAEGDVDKMVEILSLLPDVGFICLDVANGYSEHFVELVRKVRKLFPKKTIMAGNVVTGEMVEELILSGADIVKVGIGPGSVCTTRKKTGVGYPQLSAVIECADAAHGLNGHIISDGGCTCAGDVAKAFGAGADFVMIGGMFAGHDQSGGEIIERDGKMLKLFYGMASSTAMHKHHGKVADYRASEGKTVEIPYRGDVEETVQDILGGLRSACTYTGAGQLKELPKRTTFIRVTQQTNETFAGFQPEKSLHLASMEVNVESQSESEARSANERTVKSDSVSTNNIQKPNKKLIRVLTVIGYVISVSLAGVMLSLYYVFLWKPTVNTVRYDNRLPLAEPLVWTVEPSLPATVPAPVLQIPPQSAAGVVEGDVNLVTKEPDVDGNSEDMITSSQELLENPGRPDRDPVDA</sequence>
<dbReference type="PANTHER" id="PTHR43170">
    <property type="entry name" value="GMP REDUCTASE"/>
    <property type="match status" value="1"/>
</dbReference>
<feature type="binding site" evidence="8">
    <location>
        <position position="200"/>
    </location>
    <ligand>
        <name>K(+)</name>
        <dbReference type="ChEBI" id="CHEBI:29103"/>
    </ligand>
</feature>
<comment type="similarity">
    <text evidence="8">Belongs to the IMPDH/GMPR family. GuaC type 1 subfamily.</text>
</comment>
<feature type="region of interest" description="Disordered" evidence="10">
    <location>
        <begin position="498"/>
        <end position="530"/>
    </location>
</feature>
<reference evidence="13" key="1">
    <citation type="submission" date="2020-11" db="EMBL/GenBank/DDBJ databases">
        <authorList>
            <person name="Tran Van P."/>
        </authorList>
    </citation>
    <scope>NUCLEOTIDE SEQUENCE</scope>
</reference>
<dbReference type="NCBIfam" id="NF003470">
    <property type="entry name" value="PRK05096.1"/>
    <property type="match status" value="1"/>
</dbReference>
<dbReference type="CDD" id="cd00381">
    <property type="entry name" value="IMPDH"/>
    <property type="match status" value="1"/>
</dbReference>
<dbReference type="InterPro" id="IPR013785">
    <property type="entry name" value="Aldolase_TIM"/>
</dbReference>
<dbReference type="PANTHER" id="PTHR43170:SF5">
    <property type="entry name" value="GMP REDUCTASE"/>
    <property type="match status" value="1"/>
</dbReference>
<dbReference type="Proteomes" id="UP000678499">
    <property type="component" value="Unassembled WGS sequence"/>
</dbReference>
<dbReference type="Gene3D" id="3.20.20.70">
    <property type="entry name" value="Aldolase class I"/>
    <property type="match status" value="1"/>
</dbReference>